<sequence length="108" mass="11283">MSRRLKDHGVEGPMTAAVDKRDYGDGGGDDLRGGGDGSDDISLGGDGGKNCCVAHDELVAQVASAGIQGHANKLGRDRLEPQPDQPPLAGKPFDLQLDKGKSNWRADC</sequence>
<keyword evidence="3" id="KW-1185">Reference proteome</keyword>
<feature type="compositionally biased region" description="Basic and acidic residues" evidence="1">
    <location>
        <begin position="96"/>
        <end position="108"/>
    </location>
</feature>
<dbReference type="EMBL" id="CAAALY010276961">
    <property type="protein sequence ID" value="VEL42833.1"/>
    <property type="molecule type" value="Genomic_DNA"/>
</dbReference>
<protein>
    <submittedName>
        <fullName evidence="2">Uncharacterized protein</fullName>
    </submittedName>
</protein>
<evidence type="ECO:0000256" key="1">
    <source>
        <dbReference type="SAM" id="MobiDB-lite"/>
    </source>
</evidence>
<feature type="region of interest" description="Disordered" evidence="1">
    <location>
        <begin position="1"/>
        <end position="41"/>
    </location>
</feature>
<dbReference type="Proteomes" id="UP000784294">
    <property type="component" value="Unassembled WGS sequence"/>
</dbReference>
<dbReference type="AlphaFoldDB" id="A0A3S5BF01"/>
<feature type="region of interest" description="Disordered" evidence="1">
    <location>
        <begin position="72"/>
        <end position="108"/>
    </location>
</feature>
<evidence type="ECO:0000313" key="2">
    <source>
        <dbReference type="EMBL" id="VEL42833.1"/>
    </source>
</evidence>
<feature type="compositionally biased region" description="Basic and acidic residues" evidence="1">
    <location>
        <begin position="18"/>
        <end position="33"/>
    </location>
</feature>
<name>A0A3S5BF01_9PLAT</name>
<evidence type="ECO:0000313" key="3">
    <source>
        <dbReference type="Proteomes" id="UP000784294"/>
    </source>
</evidence>
<gene>
    <name evidence="2" type="ORF">PXEA_LOCUS36273</name>
</gene>
<reference evidence="2" key="1">
    <citation type="submission" date="2018-11" db="EMBL/GenBank/DDBJ databases">
        <authorList>
            <consortium name="Pathogen Informatics"/>
        </authorList>
    </citation>
    <scope>NUCLEOTIDE SEQUENCE</scope>
</reference>
<comment type="caution">
    <text evidence="2">The sequence shown here is derived from an EMBL/GenBank/DDBJ whole genome shotgun (WGS) entry which is preliminary data.</text>
</comment>
<organism evidence="2 3">
    <name type="scientific">Protopolystoma xenopodis</name>
    <dbReference type="NCBI Taxonomy" id="117903"/>
    <lineage>
        <taxon>Eukaryota</taxon>
        <taxon>Metazoa</taxon>
        <taxon>Spiralia</taxon>
        <taxon>Lophotrochozoa</taxon>
        <taxon>Platyhelminthes</taxon>
        <taxon>Monogenea</taxon>
        <taxon>Polyopisthocotylea</taxon>
        <taxon>Polystomatidea</taxon>
        <taxon>Polystomatidae</taxon>
        <taxon>Protopolystoma</taxon>
    </lineage>
</organism>
<accession>A0A3S5BF01</accession>
<proteinExistence type="predicted"/>